<dbReference type="GO" id="GO:0006629">
    <property type="term" value="P:lipid metabolic process"/>
    <property type="evidence" value="ECO:0007669"/>
    <property type="project" value="InterPro"/>
</dbReference>
<evidence type="ECO:0000313" key="1">
    <source>
        <dbReference type="EMBL" id="OHT08937.1"/>
    </source>
</evidence>
<keyword evidence="1" id="KW-0808">Transferase</keyword>
<dbReference type="Proteomes" id="UP000179807">
    <property type="component" value="Unassembled WGS sequence"/>
</dbReference>
<reference evidence="1" key="1">
    <citation type="submission" date="2016-10" db="EMBL/GenBank/DDBJ databases">
        <authorList>
            <person name="Benchimol M."/>
            <person name="Almeida L.G."/>
            <person name="Vasconcelos A.T."/>
            <person name="Perreira-Neves A."/>
            <person name="Rosa I.A."/>
            <person name="Tasca T."/>
            <person name="Bogo M.R."/>
            <person name="de Souza W."/>
        </authorList>
    </citation>
    <scope>NUCLEOTIDE SEQUENCE [LARGE SCALE GENOMIC DNA]</scope>
    <source>
        <strain evidence="1">K</strain>
    </source>
</reference>
<dbReference type="PANTHER" id="PTHR11440">
    <property type="entry name" value="LECITHIN-CHOLESTEROL ACYLTRANSFERASE-RELATED"/>
    <property type="match status" value="1"/>
</dbReference>
<comment type="caution">
    <text evidence="1">The sequence shown here is derived from an EMBL/GenBank/DDBJ whole genome shotgun (WGS) entry which is preliminary data.</text>
</comment>
<protein>
    <submittedName>
        <fullName evidence="1">Lecithin:cholesterol acyltransferase family protein</fullName>
    </submittedName>
</protein>
<proteinExistence type="predicted"/>
<dbReference type="InterPro" id="IPR003386">
    <property type="entry name" value="LACT/PDAT_acylTrfase"/>
</dbReference>
<dbReference type="InterPro" id="IPR029058">
    <property type="entry name" value="AB_hydrolase_fold"/>
</dbReference>
<accession>A0A1J4KBZ5</accession>
<dbReference type="GO" id="GO:0008374">
    <property type="term" value="F:O-acyltransferase activity"/>
    <property type="evidence" value="ECO:0007669"/>
    <property type="project" value="InterPro"/>
</dbReference>
<dbReference type="GeneID" id="94837219"/>
<dbReference type="EMBL" id="MLAK01000653">
    <property type="protein sequence ID" value="OHT08937.1"/>
    <property type="molecule type" value="Genomic_DNA"/>
</dbReference>
<keyword evidence="2" id="KW-1185">Reference proteome</keyword>
<organism evidence="1 2">
    <name type="scientific">Tritrichomonas foetus</name>
    <dbReference type="NCBI Taxonomy" id="1144522"/>
    <lineage>
        <taxon>Eukaryota</taxon>
        <taxon>Metamonada</taxon>
        <taxon>Parabasalia</taxon>
        <taxon>Tritrichomonadida</taxon>
        <taxon>Tritrichomonadidae</taxon>
        <taxon>Tritrichomonas</taxon>
    </lineage>
</organism>
<evidence type="ECO:0000313" key="2">
    <source>
        <dbReference type="Proteomes" id="UP000179807"/>
    </source>
</evidence>
<dbReference type="Pfam" id="PF02450">
    <property type="entry name" value="LCAT"/>
    <property type="match status" value="1"/>
</dbReference>
<dbReference type="OrthoDB" id="190846at2759"/>
<name>A0A1J4KBZ5_9EUKA</name>
<dbReference type="Gene3D" id="3.40.50.1820">
    <property type="entry name" value="alpha/beta hydrolase"/>
    <property type="match status" value="1"/>
</dbReference>
<dbReference type="AlphaFoldDB" id="A0A1J4KBZ5"/>
<gene>
    <name evidence="1" type="ORF">TRFO_22355</name>
</gene>
<dbReference type="RefSeq" id="XP_068362073.1">
    <property type="nucleotide sequence ID" value="XM_068502515.1"/>
</dbReference>
<dbReference type="SUPFAM" id="SSF53474">
    <property type="entry name" value="alpha/beta-Hydrolases"/>
    <property type="match status" value="1"/>
</dbReference>
<dbReference type="VEuPathDB" id="TrichDB:TRFO_22355"/>
<sequence length="415" mass="47839">MMQLFLFVIHALSKKPIVIVPSHFGSRLYMNTTNQPFWYCPKSEYNKHAWIRLRDIPSPFLTCLLNHLTVDIDESTNELKTQENTSFSTLDFGGVEGILGIGPEYFGRYLPVNYELYIETFLDLQYEPHKSLFSAPYDWRFGLEQPESYFIKLQRLIESAYELNSENKVAVLAHGLGASLTHIFLTENTTEEWRKKYIDSATYISPMWSGSGQALFATWKLKFPFIHIKFDSLTKFVASMGAFHATIPNSIAYANSTLLVGPDGRNYTGAELLDVIRKHGKLDSKQLKIAEKNFKYTNTLPKQPDFHLNIIYNSGVKTPMGIKLKDWNDKGMPIYGRGDSLVGSKVIEWACDYWGTEGVRLRCHDAFSDDIHYHHRYLLKNAEIVTLIKKWIVDENYDDVAPRKPKKIFAFQNEL</sequence>
<keyword evidence="1" id="KW-0012">Acyltransferase</keyword>